<proteinExistence type="predicted"/>
<comment type="caution">
    <text evidence="2">The sequence shown here is derived from an EMBL/GenBank/DDBJ whole genome shotgun (WGS) entry which is preliminary data.</text>
</comment>
<feature type="transmembrane region" description="Helical" evidence="1">
    <location>
        <begin position="28"/>
        <end position="49"/>
    </location>
</feature>
<feature type="non-terminal residue" evidence="2">
    <location>
        <position position="198"/>
    </location>
</feature>
<dbReference type="Pfam" id="PF09721">
    <property type="entry name" value="Exosortase_EpsH"/>
    <property type="match status" value="1"/>
</dbReference>
<keyword evidence="1" id="KW-0472">Membrane</keyword>
<dbReference type="InterPro" id="IPR019127">
    <property type="entry name" value="Exosortase"/>
</dbReference>
<reference evidence="2" key="1">
    <citation type="submission" date="2013-08" db="EMBL/GenBank/DDBJ databases">
        <authorList>
            <person name="Mendez C."/>
            <person name="Richter M."/>
            <person name="Ferrer M."/>
            <person name="Sanchez J."/>
        </authorList>
    </citation>
    <scope>NUCLEOTIDE SEQUENCE</scope>
</reference>
<organism evidence="2">
    <name type="scientific">mine drainage metagenome</name>
    <dbReference type="NCBI Taxonomy" id="410659"/>
    <lineage>
        <taxon>unclassified sequences</taxon>
        <taxon>metagenomes</taxon>
        <taxon>ecological metagenomes</taxon>
    </lineage>
</organism>
<evidence type="ECO:0000256" key="1">
    <source>
        <dbReference type="SAM" id="Phobius"/>
    </source>
</evidence>
<protein>
    <submittedName>
        <fullName evidence="2">Exosortase 1</fullName>
    </submittedName>
</protein>
<sequence>MSDLTPAKTRAAPAGATAVSPAVGIRRVALVMGLWLAVAVIYWPSSLALARLWTNVAEETYTHGFLILAISLWLVVRARHKLSAAPVRPALPALIPLLLLSALWVWAWRAAIQELHMMLVPVILFTAIVAALGWRVARILIFPVGYLYFALPFWSNGVFLLQDLSAKMVGVLVWLTGVPAFVQGNVIELPSGAIRIAG</sequence>
<feature type="transmembrane region" description="Helical" evidence="1">
    <location>
        <begin position="168"/>
        <end position="187"/>
    </location>
</feature>
<evidence type="ECO:0000313" key="2">
    <source>
        <dbReference type="EMBL" id="EQD39449.1"/>
    </source>
</evidence>
<feature type="transmembrane region" description="Helical" evidence="1">
    <location>
        <begin position="115"/>
        <end position="134"/>
    </location>
</feature>
<feature type="transmembrane region" description="Helical" evidence="1">
    <location>
        <begin position="141"/>
        <end position="162"/>
    </location>
</feature>
<dbReference type="AlphaFoldDB" id="T1AEL9"/>
<feature type="transmembrane region" description="Helical" evidence="1">
    <location>
        <begin position="61"/>
        <end position="78"/>
    </location>
</feature>
<accession>T1AEL9</accession>
<feature type="transmembrane region" description="Helical" evidence="1">
    <location>
        <begin position="90"/>
        <end position="109"/>
    </location>
</feature>
<keyword evidence="1" id="KW-1133">Transmembrane helix</keyword>
<reference evidence="2" key="2">
    <citation type="journal article" date="2014" name="ISME J.">
        <title>Microbial stratification in low pH oxic and suboxic macroscopic growths along an acid mine drainage.</title>
        <authorList>
            <person name="Mendez-Garcia C."/>
            <person name="Mesa V."/>
            <person name="Sprenger R.R."/>
            <person name="Richter M."/>
            <person name="Diez M.S."/>
            <person name="Solano J."/>
            <person name="Bargiela R."/>
            <person name="Golyshina O.V."/>
            <person name="Manteca A."/>
            <person name="Ramos J.L."/>
            <person name="Gallego J.R."/>
            <person name="Llorente I."/>
            <person name="Martins Dos Santos V.A."/>
            <person name="Jensen O.N."/>
            <person name="Pelaez A.I."/>
            <person name="Sanchez J."/>
            <person name="Ferrer M."/>
        </authorList>
    </citation>
    <scope>NUCLEOTIDE SEQUENCE</scope>
</reference>
<dbReference type="EMBL" id="AUZX01012384">
    <property type="protein sequence ID" value="EQD39449.1"/>
    <property type="molecule type" value="Genomic_DNA"/>
</dbReference>
<keyword evidence="1" id="KW-0812">Transmembrane</keyword>
<name>T1AEL9_9ZZZZ</name>
<gene>
    <name evidence="2" type="ORF">B1A_16845</name>
</gene>